<keyword evidence="4" id="KW-0808">Transferase</keyword>
<dbReference type="PROSITE" id="PS50110">
    <property type="entry name" value="RESPONSE_REGULATORY"/>
    <property type="match status" value="1"/>
</dbReference>
<evidence type="ECO:0000256" key="2">
    <source>
        <dbReference type="ARBA" id="ARBA00012438"/>
    </source>
</evidence>
<dbReference type="Gene3D" id="3.30.565.10">
    <property type="entry name" value="Histidine kinase-like ATPase, C-terminal domain"/>
    <property type="match status" value="1"/>
</dbReference>
<dbReference type="PRINTS" id="PR00344">
    <property type="entry name" value="BCTRLSENSOR"/>
</dbReference>
<evidence type="ECO:0000256" key="7">
    <source>
        <dbReference type="SAM" id="MobiDB-lite"/>
    </source>
</evidence>
<dbReference type="FunFam" id="1.10.287.130:FF:000023">
    <property type="entry name" value="Sensor histidine kinase/response regulator, putative"/>
    <property type="match status" value="1"/>
</dbReference>
<feature type="region of interest" description="Disordered" evidence="7">
    <location>
        <begin position="467"/>
        <end position="497"/>
    </location>
</feature>
<feature type="compositionally biased region" description="Polar residues" evidence="7">
    <location>
        <begin position="1015"/>
        <end position="1025"/>
    </location>
</feature>
<feature type="region of interest" description="Disordered" evidence="7">
    <location>
        <begin position="649"/>
        <end position="668"/>
    </location>
</feature>
<dbReference type="Proteomes" id="UP000184356">
    <property type="component" value="Unassembled WGS sequence"/>
</dbReference>
<dbReference type="OrthoDB" id="303614at2759"/>
<dbReference type="InterPro" id="IPR003661">
    <property type="entry name" value="HisK_dim/P_dom"/>
</dbReference>
<dbReference type="Pfam" id="PF00072">
    <property type="entry name" value="Response_reg"/>
    <property type="match status" value="1"/>
</dbReference>
<evidence type="ECO:0000256" key="6">
    <source>
        <dbReference type="PROSITE-ProRule" id="PRU00169"/>
    </source>
</evidence>
<dbReference type="RefSeq" id="XP_040705047.1">
    <property type="nucleotide sequence ID" value="XM_040841757.1"/>
</dbReference>
<gene>
    <name evidence="10" type="ORF">ASPSYDRAFT_147844</name>
</gene>
<evidence type="ECO:0000313" key="11">
    <source>
        <dbReference type="Proteomes" id="UP000184356"/>
    </source>
</evidence>
<keyword evidence="5" id="KW-0418">Kinase</keyword>
<dbReference type="FunFam" id="3.40.50.2300:FF:000632">
    <property type="entry name" value="Sensor histidine kinase/response regulator, putative"/>
    <property type="match status" value="1"/>
</dbReference>
<organism evidence="10 11">
    <name type="scientific">Aspergillus sydowii CBS 593.65</name>
    <dbReference type="NCBI Taxonomy" id="1036612"/>
    <lineage>
        <taxon>Eukaryota</taxon>
        <taxon>Fungi</taxon>
        <taxon>Dikarya</taxon>
        <taxon>Ascomycota</taxon>
        <taxon>Pezizomycotina</taxon>
        <taxon>Eurotiomycetes</taxon>
        <taxon>Eurotiomycetidae</taxon>
        <taxon>Eurotiales</taxon>
        <taxon>Aspergillaceae</taxon>
        <taxon>Aspergillus</taxon>
        <taxon>Aspergillus subgen. Nidulantes</taxon>
    </lineage>
</organism>
<feature type="compositionally biased region" description="Basic and acidic residues" evidence="7">
    <location>
        <begin position="1036"/>
        <end position="1045"/>
    </location>
</feature>
<feature type="region of interest" description="Disordered" evidence="7">
    <location>
        <begin position="1013"/>
        <end position="1103"/>
    </location>
</feature>
<feature type="domain" description="Histidine kinase" evidence="8">
    <location>
        <begin position="586"/>
        <end position="859"/>
    </location>
</feature>
<dbReference type="AlphaFoldDB" id="A0A1L9TP82"/>
<dbReference type="GO" id="GO:0000155">
    <property type="term" value="F:phosphorelay sensor kinase activity"/>
    <property type="evidence" value="ECO:0007669"/>
    <property type="project" value="InterPro"/>
</dbReference>
<dbReference type="Gene3D" id="3.40.50.2300">
    <property type="match status" value="1"/>
</dbReference>
<dbReference type="EMBL" id="KV878584">
    <property type="protein sequence ID" value="OJJ61241.1"/>
    <property type="molecule type" value="Genomic_DNA"/>
</dbReference>
<dbReference type="SMART" id="SM00448">
    <property type="entry name" value="REC"/>
    <property type="match status" value="1"/>
</dbReference>
<dbReference type="Pfam" id="PF00512">
    <property type="entry name" value="HisKA"/>
    <property type="match status" value="1"/>
</dbReference>
<evidence type="ECO:0000313" key="10">
    <source>
        <dbReference type="EMBL" id="OJJ61241.1"/>
    </source>
</evidence>
<dbReference type="InterPro" id="IPR011006">
    <property type="entry name" value="CheY-like_superfamily"/>
</dbReference>
<dbReference type="SUPFAM" id="SSF55781">
    <property type="entry name" value="GAF domain-like"/>
    <property type="match status" value="1"/>
</dbReference>
<evidence type="ECO:0000256" key="3">
    <source>
        <dbReference type="ARBA" id="ARBA00022553"/>
    </source>
</evidence>
<dbReference type="SMART" id="SM00387">
    <property type="entry name" value="HATPase_c"/>
    <property type="match status" value="1"/>
</dbReference>
<evidence type="ECO:0000256" key="5">
    <source>
        <dbReference type="ARBA" id="ARBA00022777"/>
    </source>
</evidence>
<dbReference type="PANTHER" id="PTHR43047:SF72">
    <property type="entry name" value="OSMOSENSING HISTIDINE PROTEIN KINASE SLN1"/>
    <property type="match status" value="1"/>
</dbReference>
<dbReference type="STRING" id="1036612.A0A1L9TP82"/>
<dbReference type="VEuPathDB" id="FungiDB:ASPSYDRAFT_147844"/>
<dbReference type="Pfam" id="PF02518">
    <property type="entry name" value="HATPase_c"/>
    <property type="match status" value="1"/>
</dbReference>
<feature type="domain" description="Response regulatory" evidence="9">
    <location>
        <begin position="1109"/>
        <end position="1234"/>
    </location>
</feature>
<comment type="catalytic activity">
    <reaction evidence="1">
        <text>ATP + protein L-histidine = ADP + protein N-phospho-L-histidine.</text>
        <dbReference type="EC" id="2.7.13.3"/>
    </reaction>
</comment>
<dbReference type="Gene3D" id="1.10.287.130">
    <property type="match status" value="1"/>
</dbReference>
<dbReference type="InterPro" id="IPR001789">
    <property type="entry name" value="Sig_transdc_resp-reg_receiver"/>
</dbReference>
<evidence type="ECO:0000259" key="8">
    <source>
        <dbReference type="PROSITE" id="PS50109"/>
    </source>
</evidence>
<dbReference type="InterPro" id="IPR004358">
    <property type="entry name" value="Sig_transdc_His_kin-like_C"/>
</dbReference>
<keyword evidence="3 6" id="KW-0597">Phosphoprotein</keyword>
<evidence type="ECO:0000256" key="1">
    <source>
        <dbReference type="ARBA" id="ARBA00000085"/>
    </source>
</evidence>
<dbReference type="CDD" id="cd00082">
    <property type="entry name" value="HisKA"/>
    <property type="match status" value="1"/>
</dbReference>
<dbReference type="CDD" id="cd17546">
    <property type="entry name" value="REC_hyHK_CKI1_RcsC-like"/>
    <property type="match status" value="1"/>
</dbReference>
<dbReference type="InterPro" id="IPR036097">
    <property type="entry name" value="HisK_dim/P_sf"/>
</dbReference>
<protein>
    <recommendedName>
        <fullName evidence="2">histidine kinase</fullName>
        <ecNumber evidence="2">2.7.13.3</ecNumber>
    </recommendedName>
</protein>
<keyword evidence="11" id="KW-1185">Reference proteome</keyword>
<accession>A0A1L9TP82</accession>
<dbReference type="PANTHER" id="PTHR43047">
    <property type="entry name" value="TWO-COMPONENT HISTIDINE PROTEIN KINASE"/>
    <property type="match status" value="1"/>
</dbReference>
<feature type="region of interest" description="Disordered" evidence="7">
    <location>
        <begin position="292"/>
        <end position="326"/>
    </location>
</feature>
<dbReference type="InterPro" id="IPR036890">
    <property type="entry name" value="HATPase_C_sf"/>
</dbReference>
<dbReference type="SUPFAM" id="SSF55874">
    <property type="entry name" value="ATPase domain of HSP90 chaperone/DNA topoisomerase II/histidine kinase"/>
    <property type="match status" value="1"/>
</dbReference>
<sequence length="1241" mass="135715">MASSRSREQDHADGRRARELYRYFQPEGSFLPDRVPTPFESDSDSVQLPVPPAGDSTLVGHPSPALSAQLGTTTTGLLPESLILGEYNETLASFAQLAALRLNVERVLISVSDRSSQYIIAQGSKSLLGNKSCGKSEDGTFDGCHRLATTAWTMCRDTINLPPSNRELGEFHFVEINDLSQDSRYKDLSFVKGDSHFRFYAGTPLTTDANNINIGCFFLLDTKPHNGLTEEEKQILASLSVLIMNFLKVSRQASEGRRAARLSRGLSCFVEGSSSFVDTHHPLYTGSLPTLSGTPTSSAHRGNHLSVRSSSSFELPPRRCHSNDAQSLSSVSDYKADIGHCSSPSPLPEWWSGSQRRELQGLDQSHGNSWAFRRAANLLRESLELDGDGGVVFFETGNVLASDIDSGSDYTAENMDPAAVLAMSTNEEPFAPAPGSTVVSPAANLDTVFLQQLLRRYSKGKLWSFHRDGSVSGSDDEKTSLPRGRSQNAKIPEFTKGRPKNWRSIENSLLNTYFPNSTQVVFVPLWNAANSQWFGGCFCWNTVESRVFTPSVELSSVMGFGSSIMVEHSRLQSLISDRQKGDFIGSISHELRSPLHGILAAAEFLSGTNLDEFQGSLLETINACSRTLLDTMNQVLDFSKIVSLERKSRQLRQNSKQSPSGATDNVSAGLDTYVPTDIALLAEEVVDGVCLGHAFSQKSTSNPTSPTTKMPNVGRVNHPGSEMDVEVVVDIVQNNWTYHAQPGALRRIIMNVFGNALKYTDAGRVCLSLEATEFPDGRQKQPVEDLITLTVSDTGKGISEEFLRARLYTPFSQEDTLAVGTGLGLSIVRSLVRAMNGKIDIRSRPEEGTIVKVILPLVRPADDVEVIAPTTTNLPIIQQSPEEKAMNDSDLLHYSYAKKRAAILGLEPADAATHPMWAIISRYLADWYGLELVSWSSQSAVDVVLADEHVLADNSLPVFTTKPPPLIIICSRSLDYKTARSRWSTLSEVVSIITRPCGPHKLARTIQKCLDSQKGAASSQSNIESTELPLRRKTTRASDESKIPEEDPETPQDVGDIPDLTDATSSTAPGSTKSSPSQASSELADPITTLNPPSPQKVEPLTKHDRTPRVLVVDDNSINLSLMLTFMKKRQLAVLDSAENGELAVNAVERMRQGYDVIFMDISMPVMDGFEATRAIRAIEKERGSECSTPAIIIALTGLSSSRDESEALASGIDLFLTKPVSFKEVSRLLDEWRMKVPTSN</sequence>
<dbReference type="InterPro" id="IPR005467">
    <property type="entry name" value="His_kinase_dom"/>
</dbReference>
<name>A0A1L9TP82_9EURO</name>
<dbReference type="GeneID" id="63757830"/>
<feature type="region of interest" description="Disordered" evidence="7">
    <location>
        <begin position="28"/>
        <end position="55"/>
    </location>
</feature>
<dbReference type="EC" id="2.7.13.3" evidence="2"/>
<dbReference type="PROSITE" id="PS50109">
    <property type="entry name" value="HIS_KIN"/>
    <property type="match status" value="1"/>
</dbReference>
<feature type="compositionally biased region" description="Basic and acidic residues" evidence="7">
    <location>
        <begin position="467"/>
        <end position="480"/>
    </location>
</feature>
<dbReference type="GO" id="GO:0005886">
    <property type="term" value="C:plasma membrane"/>
    <property type="evidence" value="ECO:0007669"/>
    <property type="project" value="TreeGrafter"/>
</dbReference>
<evidence type="ECO:0000259" key="9">
    <source>
        <dbReference type="PROSITE" id="PS50110"/>
    </source>
</evidence>
<dbReference type="SUPFAM" id="SSF47384">
    <property type="entry name" value="Homodimeric domain of signal transducing histidine kinase"/>
    <property type="match status" value="1"/>
</dbReference>
<evidence type="ECO:0000256" key="4">
    <source>
        <dbReference type="ARBA" id="ARBA00022679"/>
    </source>
</evidence>
<dbReference type="SUPFAM" id="SSF52172">
    <property type="entry name" value="CheY-like"/>
    <property type="match status" value="1"/>
</dbReference>
<proteinExistence type="predicted"/>
<dbReference type="GO" id="GO:0009927">
    <property type="term" value="F:histidine phosphotransfer kinase activity"/>
    <property type="evidence" value="ECO:0007669"/>
    <property type="project" value="TreeGrafter"/>
</dbReference>
<reference evidence="11" key="1">
    <citation type="journal article" date="2017" name="Genome Biol.">
        <title>Comparative genomics reveals high biological diversity and specific adaptations in the industrially and medically important fungal genus Aspergillus.</title>
        <authorList>
            <person name="de Vries R.P."/>
            <person name="Riley R."/>
            <person name="Wiebenga A."/>
            <person name="Aguilar-Osorio G."/>
            <person name="Amillis S."/>
            <person name="Uchima C.A."/>
            <person name="Anderluh G."/>
            <person name="Asadollahi M."/>
            <person name="Askin M."/>
            <person name="Barry K."/>
            <person name="Battaglia E."/>
            <person name="Bayram O."/>
            <person name="Benocci T."/>
            <person name="Braus-Stromeyer S.A."/>
            <person name="Caldana C."/>
            <person name="Canovas D."/>
            <person name="Cerqueira G.C."/>
            <person name="Chen F."/>
            <person name="Chen W."/>
            <person name="Choi C."/>
            <person name="Clum A."/>
            <person name="Dos Santos R.A."/>
            <person name="Damasio A.R."/>
            <person name="Diallinas G."/>
            <person name="Emri T."/>
            <person name="Fekete E."/>
            <person name="Flipphi M."/>
            <person name="Freyberg S."/>
            <person name="Gallo A."/>
            <person name="Gournas C."/>
            <person name="Habgood R."/>
            <person name="Hainaut M."/>
            <person name="Harispe M.L."/>
            <person name="Henrissat B."/>
            <person name="Hilden K.S."/>
            <person name="Hope R."/>
            <person name="Hossain A."/>
            <person name="Karabika E."/>
            <person name="Karaffa L."/>
            <person name="Karanyi Z."/>
            <person name="Krasevec N."/>
            <person name="Kuo A."/>
            <person name="Kusch H."/>
            <person name="LaButti K."/>
            <person name="Lagendijk E.L."/>
            <person name="Lapidus A."/>
            <person name="Levasseur A."/>
            <person name="Lindquist E."/>
            <person name="Lipzen A."/>
            <person name="Logrieco A.F."/>
            <person name="MacCabe A."/>
            <person name="Maekelae M.R."/>
            <person name="Malavazi I."/>
            <person name="Melin P."/>
            <person name="Meyer V."/>
            <person name="Mielnichuk N."/>
            <person name="Miskei M."/>
            <person name="Molnar A.P."/>
            <person name="Mule G."/>
            <person name="Ngan C.Y."/>
            <person name="Orejas M."/>
            <person name="Orosz E."/>
            <person name="Ouedraogo J.P."/>
            <person name="Overkamp K.M."/>
            <person name="Park H.-S."/>
            <person name="Perrone G."/>
            <person name="Piumi F."/>
            <person name="Punt P.J."/>
            <person name="Ram A.F."/>
            <person name="Ramon A."/>
            <person name="Rauscher S."/>
            <person name="Record E."/>
            <person name="Riano-Pachon D.M."/>
            <person name="Robert V."/>
            <person name="Roehrig J."/>
            <person name="Ruller R."/>
            <person name="Salamov A."/>
            <person name="Salih N.S."/>
            <person name="Samson R.A."/>
            <person name="Sandor E."/>
            <person name="Sanguinetti M."/>
            <person name="Schuetze T."/>
            <person name="Sepcic K."/>
            <person name="Shelest E."/>
            <person name="Sherlock G."/>
            <person name="Sophianopoulou V."/>
            <person name="Squina F.M."/>
            <person name="Sun H."/>
            <person name="Susca A."/>
            <person name="Todd R.B."/>
            <person name="Tsang A."/>
            <person name="Unkles S.E."/>
            <person name="van de Wiele N."/>
            <person name="van Rossen-Uffink D."/>
            <person name="Oliveira J.V."/>
            <person name="Vesth T.C."/>
            <person name="Visser J."/>
            <person name="Yu J.-H."/>
            <person name="Zhou M."/>
            <person name="Andersen M.R."/>
            <person name="Archer D.B."/>
            <person name="Baker S.E."/>
            <person name="Benoit I."/>
            <person name="Brakhage A.A."/>
            <person name="Braus G.H."/>
            <person name="Fischer R."/>
            <person name="Frisvad J.C."/>
            <person name="Goldman G.H."/>
            <person name="Houbraken J."/>
            <person name="Oakley B."/>
            <person name="Pocsi I."/>
            <person name="Scazzocchio C."/>
            <person name="Seiboth B."/>
            <person name="vanKuyk P.A."/>
            <person name="Wortman J."/>
            <person name="Dyer P.S."/>
            <person name="Grigoriev I.V."/>
        </authorList>
    </citation>
    <scope>NUCLEOTIDE SEQUENCE [LARGE SCALE GENOMIC DNA]</scope>
    <source>
        <strain evidence="11">CBS 593.65</strain>
    </source>
</reference>
<feature type="modified residue" description="4-aspartylphosphate" evidence="6">
    <location>
        <position position="1161"/>
    </location>
</feature>
<feature type="compositionally biased region" description="Polar residues" evidence="7">
    <location>
        <begin position="1062"/>
        <end position="1081"/>
    </location>
</feature>
<dbReference type="SMART" id="SM00388">
    <property type="entry name" value="HisKA"/>
    <property type="match status" value="1"/>
</dbReference>
<feature type="compositionally biased region" description="Polar residues" evidence="7">
    <location>
        <begin position="651"/>
        <end position="666"/>
    </location>
</feature>
<dbReference type="InterPro" id="IPR003594">
    <property type="entry name" value="HATPase_dom"/>
</dbReference>